<organism evidence="2 3">
    <name type="scientific">Tropilaelaps mercedesae</name>
    <dbReference type="NCBI Taxonomy" id="418985"/>
    <lineage>
        <taxon>Eukaryota</taxon>
        <taxon>Metazoa</taxon>
        <taxon>Ecdysozoa</taxon>
        <taxon>Arthropoda</taxon>
        <taxon>Chelicerata</taxon>
        <taxon>Arachnida</taxon>
        <taxon>Acari</taxon>
        <taxon>Parasitiformes</taxon>
        <taxon>Mesostigmata</taxon>
        <taxon>Gamasina</taxon>
        <taxon>Dermanyssoidea</taxon>
        <taxon>Laelapidae</taxon>
        <taxon>Tropilaelaps</taxon>
    </lineage>
</organism>
<evidence type="ECO:0000313" key="2">
    <source>
        <dbReference type="EMBL" id="OQR67564.1"/>
    </source>
</evidence>
<proteinExistence type="predicted"/>
<evidence type="ECO:0000313" key="3">
    <source>
        <dbReference type="Proteomes" id="UP000192247"/>
    </source>
</evidence>
<feature type="region of interest" description="Disordered" evidence="1">
    <location>
        <begin position="187"/>
        <end position="206"/>
    </location>
</feature>
<sequence length="431" mass="48110">MADKKKSYPRFKSPANVRRNLHKQITQSDARSIGFEEVQQVLKSIQEGSWTKTELVSFFTDSAQKIFKVQNDRLWLNTSSDSSSEGDAEDETKECLQRNTKLPSNPEPSSMEDKGCPECAGIVSKLDTVRTQIEMYKQRIQESEKSLKKQAAIVQELSVFTKPDRILNKVEPAINVGNCSKSSAHSSAISDRIGEQDSIPGNDSTQSCLREKSVNQLFSANPSTTNQEGANGTYTEFRQKEEIFRSVNSFRKIFTRSQIENMVVLPPTQPQKPAISLCSSSSNSSDSESPETDRSTLKRPVAVARKPSSIGAPEHSRRPSVDTFGDAAAEAAKVLQYRHLSLAGFFDRKDQLMEERNGRHDLLKIQSDLKMYTSLSAEEIDAYLTYFRLLQGGNIQNLSSGSVVAAVLAMYEVDNDKEMLKSILNNLQKQV</sequence>
<keyword evidence="3" id="KW-1185">Reference proteome</keyword>
<dbReference type="AlphaFoldDB" id="A0A1V9X243"/>
<dbReference type="OrthoDB" id="10659656at2759"/>
<protein>
    <submittedName>
        <fullName evidence="2">Uncharacterized protein</fullName>
    </submittedName>
</protein>
<dbReference type="Proteomes" id="UP000192247">
    <property type="component" value="Unassembled WGS sequence"/>
</dbReference>
<dbReference type="EMBL" id="MNPL01028402">
    <property type="protein sequence ID" value="OQR67564.1"/>
    <property type="molecule type" value="Genomic_DNA"/>
</dbReference>
<evidence type="ECO:0000256" key="1">
    <source>
        <dbReference type="SAM" id="MobiDB-lite"/>
    </source>
</evidence>
<dbReference type="InParanoid" id="A0A1V9X243"/>
<name>A0A1V9X243_9ACAR</name>
<feature type="region of interest" description="Disordered" evidence="1">
    <location>
        <begin position="264"/>
        <end position="321"/>
    </location>
</feature>
<comment type="caution">
    <text evidence="2">The sequence shown here is derived from an EMBL/GenBank/DDBJ whole genome shotgun (WGS) entry which is preliminary data.</text>
</comment>
<gene>
    <name evidence="2" type="ORF">BIW11_13450</name>
</gene>
<feature type="region of interest" description="Disordered" evidence="1">
    <location>
        <begin position="78"/>
        <end position="114"/>
    </location>
</feature>
<feature type="compositionally biased region" description="Low complexity" evidence="1">
    <location>
        <begin position="276"/>
        <end position="287"/>
    </location>
</feature>
<accession>A0A1V9X243</accession>
<reference evidence="2 3" key="1">
    <citation type="journal article" date="2017" name="Gigascience">
        <title>Draft genome of the honey bee ectoparasitic mite, Tropilaelaps mercedesae, is shaped by the parasitic life history.</title>
        <authorList>
            <person name="Dong X."/>
            <person name="Armstrong S.D."/>
            <person name="Xia D."/>
            <person name="Makepeace B.L."/>
            <person name="Darby A.C."/>
            <person name="Kadowaki T."/>
        </authorList>
    </citation>
    <scope>NUCLEOTIDE SEQUENCE [LARGE SCALE GENOMIC DNA]</scope>
    <source>
        <strain evidence="2">Wuxi-XJTLU</strain>
    </source>
</reference>